<organism evidence="3 4">
    <name type="scientific">Roseicyclus persicicus</name>
    <dbReference type="NCBI Taxonomy" id="2650661"/>
    <lineage>
        <taxon>Bacteria</taxon>
        <taxon>Pseudomonadati</taxon>
        <taxon>Pseudomonadota</taxon>
        <taxon>Alphaproteobacteria</taxon>
        <taxon>Rhodobacterales</taxon>
        <taxon>Roseobacteraceae</taxon>
        <taxon>Roseicyclus</taxon>
    </lineage>
</organism>
<dbReference type="EMBL" id="JAAZQQ010000001">
    <property type="protein sequence ID" value="NKX43194.1"/>
    <property type="molecule type" value="Genomic_DNA"/>
</dbReference>
<dbReference type="SMART" id="SM00858">
    <property type="entry name" value="SAF"/>
    <property type="match status" value="1"/>
</dbReference>
<dbReference type="RefSeq" id="WP_168621581.1">
    <property type="nucleotide sequence ID" value="NZ_JAAZQQ010000001.1"/>
</dbReference>
<evidence type="ECO:0000313" key="3">
    <source>
        <dbReference type="EMBL" id="NKX43194.1"/>
    </source>
</evidence>
<name>A0A7X6GVL5_9RHOB</name>
<dbReference type="Pfam" id="PF16976">
    <property type="entry name" value="RcpC"/>
    <property type="match status" value="2"/>
</dbReference>
<proteinExistence type="predicted"/>
<reference evidence="3 4" key="1">
    <citation type="submission" date="2020-04" db="EMBL/GenBank/DDBJ databases">
        <authorList>
            <person name="Yoon J."/>
        </authorList>
    </citation>
    <scope>NUCLEOTIDE SEQUENCE [LARGE SCALE GENOMIC DNA]</scope>
    <source>
        <strain evidence="3 4">KMU-115</strain>
    </source>
</reference>
<evidence type="ECO:0000259" key="2">
    <source>
        <dbReference type="SMART" id="SM00858"/>
    </source>
</evidence>
<feature type="domain" description="SAF" evidence="2">
    <location>
        <begin position="62"/>
        <end position="130"/>
    </location>
</feature>
<dbReference type="Proteomes" id="UP000526408">
    <property type="component" value="Unassembled WGS sequence"/>
</dbReference>
<dbReference type="Pfam" id="PF08666">
    <property type="entry name" value="SAF"/>
    <property type="match status" value="1"/>
</dbReference>
<sequence length="396" mass="40799">MIRTILLVIALVSGGGALLLVMQGPATSAPETAAVDVPAAAPAPVDAPPEPEAAVEPVVELAEVLAVARDIAEGAELRPQDFDWIDWPAELLLSGFILREDEPDAALDLAGLVARFDLAAGDPVLAAAFEAPRPVEDTVALNTALRQIGAGMRPVSVPVEVVRPLGSVLQPGDHVDLVHVYVPDDADVAVSRILVTDARILAIDPEADTGLAPGPGDAVRNVVLALSVRDATEVLAATQVGALTLLLRDPGEAGAPTPPAPPRDLAGDIASGWRGFVLAGVDLAASGQVRPGDRVDIIFTPAPGDELWPSSRALVSNARVIGPAAGPDPAGSDQPSPSDRITLELDPAGVEAVTTALQRGQVSISLRSDSEADPRYHVQPLPAPAVQVRVRRAGEL</sequence>
<dbReference type="InterPro" id="IPR017592">
    <property type="entry name" value="Pilus_assmbl_Flp-typ_CpaB"/>
</dbReference>
<feature type="region of interest" description="Disordered" evidence="1">
    <location>
        <begin position="321"/>
        <end position="341"/>
    </location>
</feature>
<protein>
    <submittedName>
        <fullName evidence="3">Flp pilus assembly protein CpaB</fullName>
    </submittedName>
</protein>
<evidence type="ECO:0000256" key="1">
    <source>
        <dbReference type="SAM" id="MobiDB-lite"/>
    </source>
</evidence>
<gene>
    <name evidence="3" type="primary">cpaB</name>
    <name evidence="3" type="ORF">HCU73_01205</name>
</gene>
<dbReference type="NCBIfam" id="TIGR03177">
    <property type="entry name" value="pilus_cpaB"/>
    <property type="match status" value="1"/>
</dbReference>
<evidence type="ECO:0000313" key="4">
    <source>
        <dbReference type="Proteomes" id="UP000526408"/>
    </source>
</evidence>
<dbReference type="InterPro" id="IPR031571">
    <property type="entry name" value="RcpC_dom"/>
</dbReference>
<accession>A0A7X6GVL5</accession>
<dbReference type="InterPro" id="IPR013974">
    <property type="entry name" value="SAF"/>
</dbReference>
<dbReference type="CDD" id="cd11614">
    <property type="entry name" value="SAF_CpaB_FlgA_like"/>
    <property type="match status" value="1"/>
</dbReference>
<keyword evidence="4" id="KW-1185">Reference proteome</keyword>
<comment type="caution">
    <text evidence="3">The sequence shown here is derived from an EMBL/GenBank/DDBJ whole genome shotgun (WGS) entry which is preliminary data.</text>
</comment>
<dbReference type="AlphaFoldDB" id="A0A7X6GVL5"/>